<evidence type="ECO:0000313" key="1">
    <source>
        <dbReference type="EMBL" id="KAI9903786.1"/>
    </source>
</evidence>
<keyword evidence="2" id="KW-1185">Reference proteome</keyword>
<sequence>MASKTLPNLPSIDLTFPWSLLAEAAVLYAKEYTSETTLLHTIRSAYFAVILWKKLPQFRNADIESVVVGCILHDLGWSTVEGFGHAHMRFEVDGAELAREWIRERAKAASATKKSGDKDLISGDSGGGGWDDERRQQLLWDSIALHTSPDFAMYKEPEVALTSLAVMVDFSADKTPGGAVTREEFKEVVRAFPRAGFGVEGIKRIMCGLCERKPETTFSNFVGSYGRRFGYDGEGGGVEEFREKADEADLLDAMLGGLAYSGAIAEEVEAEKKTALIE</sequence>
<protein>
    <submittedName>
        <fullName evidence="1">Uncharacterized protein</fullName>
    </submittedName>
</protein>
<gene>
    <name evidence="1" type="ORF">N3K66_000315</name>
</gene>
<dbReference type="Proteomes" id="UP001163324">
    <property type="component" value="Chromosome 1"/>
</dbReference>
<reference evidence="1" key="1">
    <citation type="submission" date="2022-10" db="EMBL/GenBank/DDBJ databases">
        <title>Complete Genome of Trichothecium roseum strain YXFP-22015, a Plant Pathogen Isolated from Citrus.</title>
        <authorList>
            <person name="Wang Y."/>
            <person name="Zhu L."/>
        </authorList>
    </citation>
    <scope>NUCLEOTIDE SEQUENCE</scope>
    <source>
        <strain evidence="1">YXFP-22015</strain>
    </source>
</reference>
<accession>A0ACC0VD22</accession>
<dbReference type="EMBL" id="CM047940">
    <property type="protein sequence ID" value="KAI9903786.1"/>
    <property type="molecule type" value="Genomic_DNA"/>
</dbReference>
<evidence type="ECO:0000313" key="2">
    <source>
        <dbReference type="Proteomes" id="UP001163324"/>
    </source>
</evidence>
<proteinExistence type="predicted"/>
<comment type="caution">
    <text evidence="1">The sequence shown here is derived from an EMBL/GenBank/DDBJ whole genome shotgun (WGS) entry which is preliminary data.</text>
</comment>
<name>A0ACC0VD22_9HYPO</name>
<organism evidence="1 2">
    <name type="scientific">Trichothecium roseum</name>
    <dbReference type="NCBI Taxonomy" id="47278"/>
    <lineage>
        <taxon>Eukaryota</taxon>
        <taxon>Fungi</taxon>
        <taxon>Dikarya</taxon>
        <taxon>Ascomycota</taxon>
        <taxon>Pezizomycotina</taxon>
        <taxon>Sordariomycetes</taxon>
        <taxon>Hypocreomycetidae</taxon>
        <taxon>Hypocreales</taxon>
        <taxon>Hypocreales incertae sedis</taxon>
        <taxon>Trichothecium</taxon>
    </lineage>
</organism>